<dbReference type="eggNOG" id="COG4932">
    <property type="taxonomic scope" value="Bacteria"/>
</dbReference>
<dbReference type="PATRIC" id="fig|1125712.3.peg.1084"/>
<evidence type="ECO:0000259" key="2">
    <source>
        <dbReference type="Pfam" id="PF18202"/>
    </source>
</evidence>
<organism evidence="3 4">
    <name type="scientific">Olsenella profusa F0195</name>
    <dbReference type="NCBI Taxonomy" id="1125712"/>
    <lineage>
        <taxon>Bacteria</taxon>
        <taxon>Bacillati</taxon>
        <taxon>Actinomycetota</taxon>
        <taxon>Coriobacteriia</taxon>
        <taxon>Coriobacteriales</taxon>
        <taxon>Atopobiaceae</taxon>
        <taxon>Olsenella</taxon>
    </lineage>
</organism>
<dbReference type="NCBIfam" id="NF033903">
    <property type="entry name" value="VaFE_rpt"/>
    <property type="match status" value="1"/>
</dbReference>
<feature type="region of interest" description="Disordered" evidence="1">
    <location>
        <begin position="69"/>
        <end position="98"/>
    </location>
</feature>
<dbReference type="Gene3D" id="2.60.40.3930">
    <property type="match status" value="1"/>
</dbReference>
<evidence type="ECO:0000313" key="3">
    <source>
        <dbReference type="EMBL" id="ERL08494.1"/>
    </source>
</evidence>
<evidence type="ECO:0000256" key="1">
    <source>
        <dbReference type="SAM" id="MobiDB-lite"/>
    </source>
</evidence>
<dbReference type="Proteomes" id="UP000016638">
    <property type="component" value="Unassembled WGS sequence"/>
</dbReference>
<dbReference type="AlphaFoldDB" id="U2T608"/>
<gene>
    <name evidence="3" type="ORF">HMPREF1316_1967</name>
</gene>
<dbReference type="InterPro" id="IPR041100">
    <property type="entry name" value="TQ"/>
</dbReference>
<accession>U2T608</accession>
<dbReference type="Pfam" id="PF18202">
    <property type="entry name" value="TQ"/>
    <property type="match status" value="1"/>
</dbReference>
<proteinExistence type="predicted"/>
<sequence>MEPVHAGHQRRHGTFRHAIRRIRLRRREGALPYDTYTVEEQRCDANADRALIPAFDVSVYRDSVTVDLGTLTNDAPPTETPPAPGVRTEATDADDGDHEAVADDSVTIVDTVSYTGLTPGREYTLTGTLVDKETGEPVRSDGRAVTSTVAFVPDAADGTQEVAFTFNGAELSGHAVVAFESLTLEGQEVASHANVNDEGQAVRLVPPETPEAPTPGGKLPQTGDELPIAGICALAAACCAATVIGIARSIGSDRREEDEGEEA</sequence>
<reference evidence="3 4" key="1">
    <citation type="submission" date="2013-08" db="EMBL/GenBank/DDBJ databases">
        <authorList>
            <person name="Durkin A.S."/>
            <person name="Haft D.R."/>
            <person name="McCorrison J."/>
            <person name="Torralba M."/>
            <person name="Gillis M."/>
            <person name="Haft D.H."/>
            <person name="Methe B."/>
            <person name="Sutton G."/>
            <person name="Nelson K.E."/>
        </authorList>
    </citation>
    <scope>NUCLEOTIDE SEQUENCE [LARGE SCALE GENOMIC DNA]</scope>
    <source>
        <strain evidence="3 4">F0195</strain>
    </source>
</reference>
<protein>
    <recommendedName>
        <fullName evidence="2">T-Q ester bond containing domain-containing protein</fullName>
    </recommendedName>
</protein>
<evidence type="ECO:0000313" key="4">
    <source>
        <dbReference type="Proteomes" id="UP000016638"/>
    </source>
</evidence>
<dbReference type="STRING" id="1125712.HMPREF1316_1967"/>
<dbReference type="EMBL" id="AWEZ01000044">
    <property type="protein sequence ID" value="ERL08494.1"/>
    <property type="molecule type" value="Genomic_DNA"/>
</dbReference>
<feature type="domain" description="T-Q ester bond containing" evidence="2">
    <location>
        <begin position="84"/>
        <end position="203"/>
    </location>
</feature>
<name>U2T608_9ACTN</name>
<comment type="caution">
    <text evidence="3">The sequence shown here is derived from an EMBL/GenBank/DDBJ whole genome shotgun (WGS) entry which is preliminary data.</text>
</comment>
<keyword evidence="4" id="KW-1185">Reference proteome</keyword>